<feature type="signal peptide" evidence="1">
    <location>
        <begin position="1"/>
        <end position="22"/>
    </location>
</feature>
<reference evidence="2 3" key="1">
    <citation type="submission" date="2019-03" db="EMBL/GenBank/DDBJ databases">
        <title>Metabolic potential of uncultured bacteria and archaea associated with petroleum seepage in deep-sea sediments.</title>
        <authorList>
            <person name="Dong X."/>
            <person name="Hubert C."/>
        </authorList>
    </citation>
    <scope>NUCLEOTIDE SEQUENCE [LARGE SCALE GENOMIC DNA]</scope>
    <source>
        <strain evidence="2">E44_bin18</strain>
    </source>
</reference>
<evidence type="ECO:0000313" key="3">
    <source>
        <dbReference type="Proteomes" id="UP000315525"/>
    </source>
</evidence>
<dbReference type="SUPFAM" id="SSF48371">
    <property type="entry name" value="ARM repeat"/>
    <property type="match status" value="1"/>
</dbReference>
<dbReference type="InterPro" id="IPR011989">
    <property type="entry name" value="ARM-like"/>
</dbReference>
<proteinExistence type="predicted"/>
<name>A0A523UVU2_UNCT6</name>
<dbReference type="Gene3D" id="1.25.10.10">
    <property type="entry name" value="Leucine-rich Repeat Variant"/>
    <property type="match status" value="2"/>
</dbReference>
<accession>A0A523UVU2</accession>
<evidence type="ECO:0000256" key="1">
    <source>
        <dbReference type="SAM" id="SignalP"/>
    </source>
</evidence>
<sequence>MKTLITLVTVFSLSLWSATSFCSNGVLEKYKYRYASFEEADVDTVIKLLYHSDAEVRNEAATLVDVAFSKGFVSARKALPRLIEILESDSNSTVQVSAAIALGRSGQRRVVGHLIEAAKVNDSSQPVLIAAIMDYFPKEAATKKELHEVANIAVQNMNTTHYWLRFRSVEWVGEYRDRDERMKRLFLQSFIDHYEHPVPSFKDSIIPGTSGRTQWETLSEWYEVYLLSFEPDLLIPLLGHSNLQIRLKVALTLARLHDKRSIGPLIEILRNGSDYDHGSRCHAARALPRDKRSISALKDVMNDQFAIEGKDGKPYRVVADCAYEALMRMGIVVDEPQDIRDSRPLRHRL</sequence>
<dbReference type="SMART" id="SM00567">
    <property type="entry name" value="EZ_HEAT"/>
    <property type="match status" value="2"/>
</dbReference>
<dbReference type="Pfam" id="PF13646">
    <property type="entry name" value="HEAT_2"/>
    <property type="match status" value="1"/>
</dbReference>
<gene>
    <name evidence="2" type="ORF">E3J62_03425</name>
</gene>
<protein>
    <submittedName>
        <fullName evidence="2">HEAT repeat domain-containing protein</fullName>
    </submittedName>
</protein>
<dbReference type="Proteomes" id="UP000315525">
    <property type="component" value="Unassembled WGS sequence"/>
</dbReference>
<dbReference type="AlphaFoldDB" id="A0A523UVU2"/>
<dbReference type="EMBL" id="SOJN01000046">
    <property type="protein sequence ID" value="TET46664.1"/>
    <property type="molecule type" value="Genomic_DNA"/>
</dbReference>
<evidence type="ECO:0000313" key="2">
    <source>
        <dbReference type="EMBL" id="TET46664.1"/>
    </source>
</evidence>
<dbReference type="InterPro" id="IPR004155">
    <property type="entry name" value="PBS_lyase_HEAT"/>
</dbReference>
<keyword evidence="1" id="KW-0732">Signal</keyword>
<dbReference type="InterPro" id="IPR016024">
    <property type="entry name" value="ARM-type_fold"/>
</dbReference>
<comment type="caution">
    <text evidence="2">The sequence shown here is derived from an EMBL/GenBank/DDBJ whole genome shotgun (WGS) entry which is preliminary data.</text>
</comment>
<organism evidence="2 3">
    <name type="scientific">candidate division TA06 bacterium</name>
    <dbReference type="NCBI Taxonomy" id="2250710"/>
    <lineage>
        <taxon>Bacteria</taxon>
        <taxon>Bacteria division TA06</taxon>
    </lineage>
</organism>
<feature type="chain" id="PRO_5021918178" evidence="1">
    <location>
        <begin position="23"/>
        <end position="349"/>
    </location>
</feature>